<dbReference type="InterPro" id="IPR039261">
    <property type="entry name" value="FNR_nucleotide-bd"/>
</dbReference>
<evidence type="ECO:0000256" key="1">
    <source>
        <dbReference type="ARBA" id="ARBA00012604"/>
    </source>
</evidence>
<feature type="binding site" evidence="12">
    <location>
        <position position="382"/>
    </location>
    <ligand>
        <name>FAD</name>
        <dbReference type="ChEBI" id="CHEBI:57692"/>
    </ligand>
</feature>
<evidence type="ECO:0000259" key="13">
    <source>
        <dbReference type="PROSITE" id="PS50902"/>
    </source>
</evidence>
<evidence type="ECO:0000313" key="16">
    <source>
        <dbReference type="Proteomes" id="UP000700212"/>
    </source>
</evidence>
<keyword evidence="8" id="KW-0249">Electron transport</keyword>
<dbReference type="PRINTS" id="PR00371">
    <property type="entry name" value="FPNCR"/>
</dbReference>
<dbReference type="GO" id="GO:0019344">
    <property type="term" value="P:cysteine biosynthetic process"/>
    <property type="evidence" value="ECO:0007669"/>
    <property type="project" value="UniProtKB-KW"/>
</dbReference>
<feature type="binding site" evidence="12">
    <location>
        <begin position="376"/>
        <end position="378"/>
    </location>
    <ligand>
        <name>FAD</name>
        <dbReference type="ChEBI" id="CHEBI:57692"/>
    </ligand>
</feature>
<feature type="domain" description="FAD-binding FR-type" evidence="14">
    <location>
        <begin position="218"/>
        <end position="420"/>
    </location>
</feature>
<evidence type="ECO:0000256" key="7">
    <source>
        <dbReference type="ARBA" id="ARBA00022857"/>
    </source>
</evidence>
<evidence type="ECO:0000259" key="14">
    <source>
        <dbReference type="PROSITE" id="PS51384"/>
    </source>
</evidence>
<evidence type="ECO:0000256" key="11">
    <source>
        <dbReference type="ARBA" id="ARBA00052219"/>
    </source>
</evidence>
<dbReference type="GO" id="GO:0004783">
    <property type="term" value="F:sulfite reductase (NADPH) activity"/>
    <property type="evidence" value="ECO:0007669"/>
    <property type="project" value="UniProtKB-EC"/>
</dbReference>
<feature type="binding site" evidence="12">
    <location>
        <begin position="358"/>
        <end position="361"/>
    </location>
    <ligand>
        <name>FAD</name>
        <dbReference type="ChEBI" id="CHEBI:57692"/>
    </ligand>
</feature>
<dbReference type="InterPro" id="IPR008254">
    <property type="entry name" value="Flavodoxin/NO_synth"/>
</dbReference>
<evidence type="ECO:0000313" key="15">
    <source>
        <dbReference type="EMBL" id="HJH10392.1"/>
    </source>
</evidence>
<dbReference type="SUPFAM" id="SSF52218">
    <property type="entry name" value="Flavoproteins"/>
    <property type="match status" value="1"/>
</dbReference>
<feature type="binding site" evidence="12">
    <location>
        <position position="532"/>
    </location>
    <ligand>
        <name>NADP(+)</name>
        <dbReference type="ChEBI" id="CHEBI:58349"/>
    </ligand>
</feature>
<dbReference type="InterPro" id="IPR017938">
    <property type="entry name" value="Riboflavin_synthase-like_b-brl"/>
</dbReference>
<evidence type="ECO:0000256" key="6">
    <source>
        <dbReference type="ARBA" id="ARBA00022827"/>
    </source>
</evidence>
<evidence type="ECO:0000256" key="4">
    <source>
        <dbReference type="ARBA" id="ARBA00022630"/>
    </source>
</evidence>
<comment type="cofactor">
    <cofactor evidence="12">
        <name>FMN</name>
        <dbReference type="ChEBI" id="CHEBI:58210"/>
    </cofactor>
    <text evidence="12">Binds 1 FMN per subunit.</text>
</comment>
<dbReference type="SUPFAM" id="SSF52343">
    <property type="entry name" value="Ferredoxin reductase-like, C-terminal NADP-linked domain"/>
    <property type="match status" value="1"/>
</dbReference>
<organism evidence="15 16">
    <name type="scientific">Metalysinibacillus jejuensis</name>
    <dbReference type="NCBI Taxonomy" id="914327"/>
    <lineage>
        <taxon>Bacteria</taxon>
        <taxon>Bacillati</taxon>
        <taxon>Bacillota</taxon>
        <taxon>Bacilli</taxon>
        <taxon>Bacillales</taxon>
        <taxon>Caryophanaceae</taxon>
        <taxon>Metalysinibacillus</taxon>
    </lineage>
</organism>
<proteinExistence type="predicted"/>
<dbReference type="InterPro" id="IPR001433">
    <property type="entry name" value="OxRdtase_FAD/NAD-bd"/>
</dbReference>
<dbReference type="InterPro" id="IPR001709">
    <property type="entry name" value="Flavoprot_Pyr_Nucl_cyt_Rdtase"/>
</dbReference>
<dbReference type="Gene3D" id="3.40.50.360">
    <property type="match status" value="1"/>
</dbReference>
<dbReference type="GO" id="GO:0005829">
    <property type="term" value="C:cytosol"/>
    <property type="evidence" value="ECO:0007669"/>
    <property type="project" value="TreeGrafter"/>
</dbReference>
<evidence type="ECO:0000256" key="12">
    <source>
        <dbReference type="PIRSR" id="PIRSR000207-1"/>
    </source>
</evidence>
<feature type="binding site" evidence="12">
    <location>
        <begin position="107"/>
        <end position="110"/>
    </location>
    <ligand>
        <name>FMN</name>
        <dbReference type="ChEBI" id="CHEBI:58210"/>
    </ligand>
</feature>
<dbReference type="Pfam" id="PF00667">
    <property type="entry name" value="FAD_binding_1"/>
    <property type="match status" value="2"/>
</dbReference>
<evidence type="ECO:0000256" key="5">
    <source>
        <dbReference type="ARBA" id="ARBA00022643"/>
    </source>
</evidence>
<dbReference type="Gene3D" id="3.40.50.80">
    <property type="entry name" value="Nucleotide-binding domain of ferredoxin-NADP reductase (FNR) module"/>
    <property type="match status" value="1"/>
</dbReference>
<dbReference type="Pfam" id="PF00258">
    <property type="entry name" value="Flavodoxin_1"/>
    <property type="match status" value="1"/>
</dbReference>
<dbReference type="PIRSF" id="PIRSF000207">
    <property type="entry name" value="SiR-FP_CysJ"/>
    <property type="match status" value="1"/>
</dbReference>
<evidence type="ECO:0000256" key="2">
    <source>
        <dbReference type="ARBA" id="ARBA00022448"/>
    </source>
</evidence>
<keyword evidence="5 12" id="KW-0288">FMN</keyword>
<evidence type="ECO:0000256" key="9">
    <source>
        <dbReference type="ARBA" id="ARBA00023002"/>
    </source>
</evidence>
<keyword evidence="6 12" id="KW-0274">FAD</keyword>
<dbReference type="InterPro" id="IPR023173">
    <property type="entry name" value="NADPH_Cyt_P450_Rdtase_alpha"/>
</dbReference>
<comment type="caution">
    <text evidence="15">The sequence shown here is derived from an EMBL/GenBank/DDBJ whole genome shotgun (WGS) entry which is preliminary data.</text>
</comment>
<name>A0A921N9I6_9BACL</name>
<dbReference type="Gene3D" id="1.20.990.10">
    <property type="entry name" value="NADPH-cytochrome p450 Reductase, Chain A, domain 3"/>
    <property type="match status" value="1"/>
</dbReference>
<dbReference type="GO" id="GO:0050660">
    <property type="term" value="F:flavin adenine dinucleotide binding"/>
    <property type="evidence" value="ECO:0007669"/>
    <property type="project" value="InterPro"/>
</dbReference>
<accession>A0A921N9I6</accession>
<comment type="cofactor">
    <cofactor evidence="12">
        <name>FAD</name>
        <dbReference type="ChEBI" id="CHEBI:57692"/>
    </cofactor>
    <text evidence="12">Binds 1 FAD per subunit.</text>
</comment>
<evidence type="ECO:0000256" key="3">
    <source>
        <dbReference type="ARBA" id="ARBA00022605"/>
    </source>
</evidence>
<dbReference type="AlphaFoldDB" id="A0A921N9I6"/>
<keyword evidence="9 15" id="KW-0560">Oxidoreductase</keyword>
<dbReference type="GO" id="GO:0016651">
    <property type="term" value="F:oxidoreductase activity, acting on NAD(P)H"/>
    <property type="evidence" value="ECO:0007669"/>
    <property type="project" value="UniProtKB-ARBA"/>
</dbReference>
<gene>
    <name evidence="15" type="ORF">K8V30_01650</name>
</gene>
<dbReference type="CDD" id="cd06199">
    <property type="entry name" value="SiR"/>
    <property type="match status" value="1"/>
</dbReference>
<feature type="binding site" evidence="12">
    <location>
        <begin position="391"/>
        <end position="394"/>
    </location>
    <ligand>
        <name>FAD</name>
        <dbReference type="ChEBI" id="CHEBI:57692"/>
    </ligand>
</feature>
<keyword evidence="3" id="KW-0028">Amino-acid biosynthesis</keyword>
<dbReference type="EMBL" id="DYTV01000017">
    <property type="protein sequence ID" value="HJH10392.1"/>
    <property type="molecule type" value="Genomic_DNA"/>
</dbReference>
<feature type="binding site" evidence="12">
    <location>
        <begin position="490"/>
        <end position="491"/>
    </location>
    <ligand>
        <name>NADP(+)</name>
        <dbReference type="ChEBI" id="CHEBI:58349"/>
    </ligand>
</feature>
<comment type="catalytic activity">
    <reaction evidence="11">
        <text>hydrogen sulfide + 3 NADP(+) + 3 H2O = sulfite + 3 NADPH + 4 H(+)</text>
        <dbReference type="Rhea" id="RHEA:13801"/>
        <dbReference type="ChEBI" id="CHEBI:15377"/>
        <dbReference type="ChEBI" id="CHEBI:15378"/>
        <dbReference type="ChEBI" id="CHEBI:17359"/>
        <dbReference type="ChEBI" id="CHEBI:29919"/>
        <dbReference type="ChEBI" id="CHEBI:57783"/>
        <dbReference type="ChEBI" id="CHEBI:58349"/>
        <dbReference type="EC" id="1.8.1.2"/>
    </reaction>
</comment>
<protein>
    <recommendedName>
        <fullName evidence="1">assimilatory sulfite reductase (NADPH)</fullName>
        <ecNumber evidence="1">1.8.1.2</ecNumber>
    </recommendedName>
</protein>
<dbReference type="EC" id="1.8.1.2" evidence="1"/>
<dbReference type="InterPro" id="IPR029039">
    <property type="entry name" value="Flavoprotein-like_sf"/>
</dbReference>
<sequence length="570" mass="64178">MSIATTNSPFNEAQIQLLNQLLPSLDIYQKAWLAGYISATPQADITSNVETKKVTVLYASQTGNSQQLAETLGERLRQANVETTVISTAKFKTNQLKKLTNLIVIASTHGEGEPPDNAIPFYEFLHSSRAPKLSHLNYAVLALGDSSYEFFCKTGADFDQQLEKLGAKRLISRVDCDVAYEEDAARFIDDIIEQVAQVNVPTIQSNTTVNEASVYTKSQPFYAEVVDKFVLNGRGSSKHTMHIELSLEGANLTYEPGDSVGILSKNNAALVEQVAAALTFTDEKPENLQQQLVTKEITQLTKPLFEKLKNYSKNEAFLALAWQDYHYGRDLLDVLTTYGPFEWTSEQFLALLRDLPPRLYSIASSQLANEESVHLTISKVAYETDGRERLGVCSGQIAEQIEVGDQLPIYIHHNPNFSLPKDETPIIMIGAGTGVAPFRSFIEERAERQQTSDAWLFFGDQHFVTDFLYQTDWQQWLEEGALTDISLAFSRDQATKIYVQHRLAEQAEKVYEWLQRGAIIYVCGDKDAMAKDVEQTLLTIIKEQGARTDEEANAYLTELRQNNRYQRDVY</sequence>
<dbReference type="InterPro" id="IPR010199">
    <property type="entry name" value="CysJ"/>
</dbReference>
<dbReference type="InterPro" id="IPR003097">
    <property type="entry name" value="CysJ-like_FAD-binding"/>
</dbReference>
<dbReference type="Gene3D" id="2.40.30.10">
    <property type="entry name" value="Translation factors"/>
    <property type="match status" value="1"/>
</dbReference>
<dbReference type="PROSITE" id="PS51384">
    <property type="entry name" value="FAD_FR"/>
    <property type="match status" value="1"/>
</dbReference>
<evidence type="ECO:0000256" key="10">
    <source>
        <dbReference type="ARBA" id="ARBA00023192"/>
    </source>
</evidence>
<reference evidence="15" key="1">
    <citation type="journal article" date="2021" name="PeerJ">
        <title>Extensive microbial diversity within the chicken gut microbiome revealed by metagenomics and culture.</title>
        <authorList>
            <person name="Gilroy R."/>
            <person name="Ravi A."/>
            <person name="Getino M."/>
            <person name="Pursley I."/>
            <person name="Horton D.L."/>
            <person name="Alikhan N.F."/>
            <person name="Baker D."/>
            <person name="Gharbi K."/>
            <person name="Hall N."/>
            <person name="Watson M."/>
            <person name="Adriaenssens E.M."/>
            <person name="Foster-Nyarko E."/>
            <person name="Jarju S."/>
            <person name="Secka A."/>
            <person name="Antonio M."/>
            <person name="Oren A."/>
            <person name="Chaudhuri R.R."/>
            <person name="La Ragione R."/>
            <person name="Hildebrand F."/>
            <person name="Pallen M.J."/>
        </authorList>
    </citation>
    <scope>NUCLEOTIDE SEQUENCE</scope>
    <source>
        <strain evidence="15">CHK160-4876</strain>
    </source>
</reference>
<keyword evidence="2" id="KW-0813">Transport</keyword>
<dbReference type="PROSITE" id="PS50902">
    <property type="entry name" value="FLAVODOXIN_LIKE"/>
    <property type="match status" value="1"/>
</dbReference>
<feature type="binding site" evidence="12">
    <location>
        <begin position="143"/>
        <end position="152"/>
    </location>
    <ligand>
        <name>FMN</name>
        <dbReference type="ChEBI" id="CHEBI:58210"/>
    </ligand>
</feature>
<keyword evidence="4" id="KW-0285">Flavoprotein</keyword>
<dbReference type="NCBIfam" id="TIGR01931">
    <property type="entry name" value="cysJ"/>
    <property type="match status" value="1"/>
</dbReference>
<feature type="binding site" evidence="12">
    <location>
        <begin position="496"/>
        <end position="500"/>
    </location>
    <ligand>
        <name>NADP(+)</name>
        <dbReference type="ChEBI" id="CHEBI:58349"/>
    </ligand>
</feature>
<evidence type="ECO:0000256" key="8">
    <source>
        <dbReference type="ARBA" id="ARBA00022982"/>
    </source>
</evidence>
<feature type="domain" description="Flavodoxin-like" evidence="13">
    <location>
        <begin position="54"/>
        <end position="192"/>
    </location>
</feature>
<dbReference type="PANTHER" id="PTHR19384:SF128">
    <property type="entry name" value="NADPH OXIDOREDUCTASE A"/>
    <property type="match status" value="1"/>
</dbReference>
<feature type="binding site" evidence="12">
    <location>
        <position position="298"/>
    </location>
    <ligand>
        <name>FAD</name>
        <dbReference type="ChEBI" id="CHEBI:57692"/>
    </ligand>
</feature>
<keyword evidence="7 12" id="KW-0521">NADP</keyword>
<dbReference type="SUPFAM" id="SSF63380">
    <property type="entry name" value="Riboflavin synthase domain-like"/>
    <property type="match status" value="1"/>
</dbReference>
<feature type="binding site" evidence="12">
    <location>
        <position position="570"/>
    </location>
    <ligand>
        <name>FAD</name>
        <dbReference type="ChEBI" id="CHEBI:57692"/>
    </ligand>
</feature>
<dbReference type="InterPro" id="IPR017927">
    <property type="entry name" value="FAD-bd_FR_type"/>
</dbReference>
<dbReference type="Pfam" id="PF00175">
    <property type="entry name" value="NAD_binding_1"/>
    <property type="match status" value="1"/>
</dbReference>
<dbReference type="InterPro" id="IPR001094">
    <property type="entry name" value="Flavdoxin-like"/>
</dbReference>
<keyword evidence="10" id="KW-0198">Cysteine biosynthesis</keyword>
<dbReference type="FunFam" id="3.40.50.80:FF:000001">
    <property type="entry name" value="NADPH--cytochrome P450 reductase 1"/>
    <property type="match status" value="1"/>
</dbReference>
<dbReference type="GO" id="GO:0010181">
    <property type="term" value="F:FMN binding"/>
    <property type="evidence" value="ECO:0007669"/>
    <property type="project" value="InterPro"/>
</dbReference>
<dbReference type="PANTHER" id="PTHR19384">
    <property type="entry name" value="NITRIC OXIDE SYNTHASE-RELATED"/>
    <property type="match status" value="1"/>
</dbReference>
<dbReference type="PRINTS" id="PR00369">
    <property type="entry name" value="FLAVODOXIN"/>
</dbReference>
<reference evidence="15" key="2">
    <citation type="submission" date="2021-09" db="EMBL/GenBank/DDBJ databases">
        <authorList>
            <person name="Gilroy R."/>
        </authorList>
    </citation>
    <scope>NUCLEOTIDE SEQUENCE</scope>
    <source>
        <strain evidence="15">CHK160-4876</strain>
    </source>
</reference>
<dbReference type="Proteomes" id="UP000700212">
    <property type="component" value="Unassembled WGS sequence"/>
</dbReference>